<evidence type="ECO:0000313" key="2">
    <source>
        <dbReference type="Proteomes" id="UP000015105"/>
    </source>
</evidence>
<sequence>MSHHFYITGHRAAAPLEAETMRLQTQLLILASITAAMIMSHDVLAGTTHAIPVRTLGGVEEDDVGFAEREEEAYPRRRVLYGDQYISYKGVQASRPACPGSCAGRGQPYTGSGCQAIFGCRGR</sequence>
<evidence type="ECO:0000313" key="1">
    <source>
        <dbReference type="EnsemblPlants" id="AET2Gv21219900.1"/>
    </source>
</evidence>
<dbReference type="Proteomes" id="UP000015105">
    <property type="component" value="Chromosome 2D"/>
</dbReference>
<dbReference type="EnsemblPlants" id="AET2Gv21219900.1">
    <property type="protein sequence ID" value="AET2Gv21219900.1"/>
    <property type="gene ID" value="AET2Gv21219900"/>
</dbReference>
<reference evidence="1" key="5">
    <citation type="journal article" date="2021" name="G3 (Bethesda)">
        <title>Aegilops tauschii genome assembly Aet v5.0 features greater sequence contiguity and improved annotation.</title>
        <authorList>
            <person name="Wang L."/>
            <person name="Zhu T."/>
            <person name="Rodriguez J.C."/>
            <person name="Deal K.R."/>
            <person name="Dubcovsky J."/>
            <person name="McGuire P.E."/>
            <person name="Lux T."/>
            <person name="Spannagl M."/>
            <person name="Mayer K.F.X."/>
            <person name="Baldrich P."/>
            <person name="Meyers B.C."/>
            <person name="Huo N."/>
            <person name="Gu Y.Q."/>
            <person name="Zhou H."/>
            <person name="Devos K.M."/>
            <person name="Bennetzen J.L."/>
            <person name="Unver T."/>
            <person name="Budak H."/>
            <person name="Gulick P.J."/>
            <person name="Galiba G."/>
            <person name="Kalapos B."/>
            <person name="Nelson D.R."/>
            <person name="Li P."/>
            <person name="You F.M."/>
            <person name="Luo M.C."/>
            <person name="Dvorak J."/>
        </authorList>
    </citation>
    <scope>NUCLEOTIDE SEQUENCE [LARGE SCALE GENOMIC DNA]</scope>
    <source>
        <strain evidence="1">cv. AL8/78</strain>
    </source>
</reference>
<proteinExistence type="predicted"/>
<accession>A0A453DFE7</accession>
<dbReference type="PANTHER" id="PTHR34998">
    <property type="entry name" value="OS04G0357400 PROTEIN-RELATED"/>
    <property type="match status" value="1"/>
</dbReference>
<reference evidence="1" key="4">
    <citation type="submission" date="2019-03" db="UniProtKB">
        <authorList>
            <consortium name="EnsemblPlants"/>
        </authorList>
    </citation>
    <scope>IDENTIFICATION</scope>
</reference>
<reference evidence="2" key="1">
    <citation type="journal article" date="2014" name="Science">
        <title>Ancient hybridizations among the ancestral genomes of bread wheat.</title>
        <authorList>
            <consortium name="International Wheat Genome Sequencing Consortium,"/>
            <person name="Marcussen T."/>
            <person name="Sandve S.R."/>
            <person name="Heier L."/>
            <person name="Spannagl M."/>
            <person name="Pfeifer M."/>
            <person name="Jakobsen K.S."/>
            <person name="Wulff B.B."/>
            <person name="Steuernagel B."/>
            <person name="Mayer K.F."/>
            <person name="Olsen O.A."/>
        </authorList>
    </citation>
    <scope>NUCLEOTIDE SEQUENCE [LARGE SCALE GENOMIC DNA]</scope>
    <source>
        <strain evidence="2">cv. AL8/78</strain>
    </source>
</reference>
<organism evidence="1 2">
    <name type="scientific">Aegilops tauschii subsp. strangulata</name>
    <name type="common">Goatgrass</name>
    <dbReference type="NCBI Taxonomy" id="200361"/>
    <lineage>
        <taxon>Eukaryota</taxon>
        <taxon>Viridiplantae</taxon>
        <taxon>Streptophyta</taxon>
        <taxon>Embryophyta</taxon>
        <taxon>Tracheophyta</taxon>
        <taxon>Spermatophyta</taxon>
        <taxon>Magnoliopsida</taxon>
        <taxon>Liliopsida</taxon>
        <taxon>Poales</taxon>
        <taxon>Poaceae</taxon>
        <taxon>BOP clade</taxon>
        <taxon>Pooideae</taxon>
        <taxon>Triticodae</taxon>
        <taxon>Triticeae</taxon>
        <taxon>Triticinae</taxon>
        <taxon>Aegilops</taxon>
    </lineage>
</organism>
<name>A0A453DFE7_AEGTS</name>
<reference evidence="2" key="2">
    <citation type="journal article" date="2017" name="Nat. Plants">
        <title>The Aegilops tauschii genome reveals multiple impacts of transposons.</title>
        <authorList>
            <person name="Zhao G."/>
            <person name="Zou C."/>
            <person name="Li K."/>
            <person name="Wang K."/>
            <person name="Li T."/>
            <person name="Gao L."/>
            <person name="Zhang X."/>
            <person name="Wang H."/>
            <person name="Yang Z."/>
            <person name="Liu X."/>
            <person name="Jiang W."/>
            <person name="Mao L."/>
            <person name="Kong X."/>
            <person name="Jiao Y."/>
            <person name="Jia J."/>
        </authorList>
    </citation>
    <scope>NUCLEOTIDE SEQUENCE [LARGE SCALE GENOMIC DNA]</scope>
    <source>
        <strain evidence="2">cv. AL8/78</strain>
    </source>
</reference>
<keyword evidence="2" id="KW-1185">Reference proteome</keyword>
<protein>
    <submittedName>
        <fullName evidence="1">Uncharacterized protein</fullName>
    </submittedName>
</protein>
<dbReference type="AlphaFoldDB" id="A0A453DFE7"/>
<reference evidence="1" key="3">
    <citation type="journal article" date="2017" name="Nature">
        <title>Genome sequence of the progenitor of the wheat D genome Aegilops tauschii.</title>
        <authorList>
            <person name="Luo M.C."/>
            <person name="Gu Y.Q."/>
            <person name="Puiu D."/>
            <person name="Wang H."/>
            <person name="Twardziok S.O."/>
            <person name="Deal K.R."/>
            <person name="Huo N."/>
            <person name="Zhu T."/>
            <person name="Wang L."/>
            <person name="Wang Y."/>
            <person name="McGuire P.E."/>
            <person name="Liu S."/>
            <person name="Long H."/>
            <person name="Ramasamy R.K."/>
            <person name="Rodriguez J.C."/>
            <person name="Van S.L."/>
            <person name="Yuan L."/>
            <person name="Wang Z."/>
            <person name="Xia Z."/>
            <person name="Xiao L."/>
            <person name="Anderson O.D."/>
            <person name="Ouyang S."/>
            <person name="Liang Y."/>
            <person name="Zimin A.V."/>
            <person name="Pertea G."/>
            <person name="Qi P."/>
            <person name="Bennetzen J.L."/>
            <person name="Dai X."/>
            <person name="Dawson M.W."/>
            <person name="Muller H.G."/>
            <person name="Kugler K."/>
            <person name="Rivarola-Duarte L."/>
            <person name="Spannagl M."/>
            <person name="Mayer K.F.X."/>
            <person name="Lu F.H."/>
            <person name="Bevan M.W."/>
            <person name="Leroy P."/>
            <person name="Li P."/>
            <person name="You F.M."/>
            <person name="Sun Q."/>
            <person name="Liu Z."/>
            <person name="Lyons E."/>
            <person name="Wicker T."/>
            <person name="Salzberg S.L."/>
            <person name="Devos K.M."/>
            <person name="Dvorak J."/>
        </authorList>
    </citation>
    <scope>NUCLEOTIDE SEQUENCE [LARGE SCALE GENOMIC DNA]</scope>
    <source>
        <strain evidence="1">cv. AL8/78</strain>
    </source>
</reference>
<dbReference type="Gramene" id="AET2Gv21219900.1">
    <property type="protein sequence ID" value="AET2Gv21219900.1"/>
    <property type="gene ID" value="AET2Gv21219900"/>
</dbReference>
<dbReference type="PANTHER" id="PTHR34998:SF8">
    <property type="match status" value="1"/>
</dbReference>